<dbReference type="InterPro" id="IPR000253">
    <property type="entry name" value="FHA_dom"/>
</dbReference>
<dbReference type="RefSeq" id="WP_346058336.1">
    <property type="nucleotide sequence ID" value="NZ_BAAAOP010000010.1"/>
</dbReference>
<evidence type="ECO:0000256" key="2">
    <source>
        <dbReference type="SAM" id="MobiDB-lite"/>
    </source>
</evidence>
<evidence type="ECO:0000256" key="1">
    <source>
        <dbReference type="ARBA" id="ARBA00022553"/>
    </source>
</evidence>
<gene>
    <name evidence="4" type="ORF">GCM10009786_21730</name>
</gene>
<comment type="caution">
    <text evidence="4">The sequence shown here is derived from an EMBL/GenBank/DDBJ whole genome shotgun (WGS) entry which is preliminary data.</text>
</comment>
<organism evidence="4 5">
    <name type="scientific">Leucobacter alluvii</name>
    <dbReference type="NCBI Taxonomy" id="340321"/>
    <lineage>
        <taxon>Bacteria</taxon>
        <taxon>Bacillati</taxon>
        <taxon>Actinomycetota</taxon>
        <taxon>Actinomycetes</taxon>
        <taxon>Micrococcales</taxon>
        <taxon>Microbacteriaceae</taxon>
        <taxon>Leucobacter</taxon>
    </lineage>
</organism>
<proteinExistence type="predicted"/>
<accession>A0ABP5N3T3</accession>
<evidence type="ECO:0000259" key="3">
    <source>
        <dbReference type="PROSITE" id="PS50006"/>
    </source>
</evidence>
<dbReference type="Pfam" id="PF12401">
    <property type="entry name" value="FhaA_N"/>
    <property type="match status" value="1"/>
</dbReference>
<dbReference type="InterPro" id="IPR008984">
    <property type="entry name" value="SMAD_FHA_dom_sf"/>
</dbReference>
<dbReference type="InterPro" id="IPR042287">
    <property type="entry name" value="FhaA_N_sf"/>
</dbReference>
<sequence>MGILDSVERGLERAVNGAFARTFRSGVQPVEIASALKRELDIGAVVVDRDRVLAPNRFVVRVSEKDADRLYQLGSTLGQELRGVITKHAKRQSYQLLGEPDVEIRSDSSITVGVLEVDASRVEGAVDWVAAIDVDGTRHELSRGTTTVGRGSDCGIRISDNAASRKHLELIWDGTAGIARDLGSTNGSKINGQRFREAALSPGTVITIGQTGLQFQLVPGREAQTHQRPAPAAPTRVNPAARQEPPQPRPVPAADFPSAPPSAGAAPRISDSPDRGADRSAPRTSSPKPAQDAAPGIDEDFWRGL</sequence>
<dbReference type="SUPFAM" id="SSF49879">
    <property type="entry name" value="SMAD/FHA domain"/>
    <property type="match status" value="1"/>
</dbReference>
<reference evidence="5" key="1">
    <citation type="journal article" date="2019" name="Int. J. Syst. Evol. Microbiol.">
        <title>The Global Catalogue of Microorganisms (GCM) 10K type strain sequencing project: providing services to taxonomists for standard genome sequencing and annotation.</title>
        <authorList>
            <consortium name="The Broad Institute Genomics Platform"/>
            <consortium name="The Broad Institute Genome Sequencing Center for Infectious Disease"/>
            <person name="Wu L."/>
            <person name="Ma J."/>
        </authorList>
    </citation>
    <scope>NUCLEOTIDE SEQUENCE [LARGE SCALE GENOMIC DNA]</scope>
    <source>
        <strain evidence="5">JCM 14919</strain>
    </source>
</reference>
<protein>
    <recommendedName>
        <fullName evidence="3">FHA domain-containing protein</fullName>
    </recommendedName>
</protein>
<keyword evidence="1" id="KW-0597">Phosphoprotein</keyword>
<feature type="compositionally biased region" description="Low complexity" evidence="2">
    <location>
        <begin position="252"/>
        <end position="267"/>
    </location>
</feature>
<dbReference type="CDD" id="cd00060">
    <property type="entry name" value="FHA"/>
    <property type="match status" value="1"/>
</dbReference>
<dbReference type="InterPro" id="IPR022128">
    <property type="entry name" value="FhaA_N"/>
</dbReference>
<evidence type="ECO:0000313" key="5">
    <source>
        <dbReference type="Proteomes" id="UP001501084"/>
    </source>
</evidence>
<feature type="domain" description="FHA" evidence="3">
    <location>
        <begin position="146"/>
        <end position="195"/>
    </location>
</feature>
<dbReference type="Pfam" id="PF00498">
    <property type="entry name" value="FHA"/>
    <property type="match status" value="1"/>
</dbReference>
<dbReference type="Gene3D" id="2.60.200.20">
    <property type="match status" value="1"/>
</dbReference>
<dbReference type="SMART" id="SM00240">
    <property type="entry name" value="FHA"/>
    <property type="match status" value="1"/>
</dbReference>
<dbReference type="Gene3D" id="3.30.2320.60">
    <property type="entry name" value="FhaA, phosphopeptide-binding domain (DUF3662)"/>
    <property type="match status" value="1"/>
</dbReference>
<dbReference type="EMBL" id="BAAAOP010000010">
    <property type="protein sequence ID" value="GAA2189272.1"/>
    <property type="molecule type" value="Genomic_DNA"/>
</dbReference>
<dbReference type="Proteomes" id="UP001501084">
    <property type="component" value="Unassembled WGS sequence"/>
</dbReference>
<keyword evidence="5" id="KW-1185">Reference proteome</keyword>
<feature type="region of interest" description="Disordered" evidence="2">
    <location>
        <begin position="220"/>
        <end position="305"/>
    </location>
</feature>
<feature type="compositionally biased region" description="Basic and acidic residues" evidence="2">
    <location>
        <begin position="271"/>
        <end position="281"/>
    </location>
</feature>
<evidence type="ECO:0000313" key="4">
    <source>
        <dbReference type="EMBL" id="GAA2189272.1"/>
    </source>
</evidence>
<dbReference type="PROSITE" id="PS50006">
    <property type="entry name" value="FHA_DOMAIN"/>
    <property type="match status" value="1"/>
</dbReference>
<name>A0ABP5N3T3_9MICO</name>